<sequence length="408" mass="46994">MESLKIAIASDWFYPKIGGIESHIDELSRNLLLRGHEPHVLTHDYRYMKPYVDDSPYPVHRFAGTFYFRSYHSSVGFSQLWRINELYKEMNFDITHVHSIYSPFSVAVSDVSRGLRNVPVVATNHSFYGKPPFDSLIRRFIGNNLKRVDTFIAVSTPVAEDTRNLLGERLRGRPVFVVPNGIDVERWRPPEPEERERARREVGVKNEVVILYLGRMTERKQAHRIPVMVREALRRSGIPKNKVRLIMVGNGPMRPVLERNLRETGVGEITDLYDFMERGRLLPLYWAADMVLTPGILEAFPVVGLEAMATGKPVIGRKESGISDMIVNGVTGLLAESEEGMVENLAVAIQERDKLVAMGREARRRAEREFSWEVVLDRLLGVYRRTMDMRDEVDRRYLLYRLIRGISL</sequence>
<dbReference type="InterPro" id="IPR028098">
    <property type="entry name" value="Glyco_trans_4-like_N"/>
</dbReference>
<keyword evidence="4" id="KW-1185">Reference proteome</keyword>
<keyword evidence="3" id="KW-0808">Transferase</keyword>
<evidence type="ECO:0000313" key="3">
    <source>
        <dbReference type="EMBL" id="ASI99737.1"/>
    </source>
</evidence>
<dbReference type="CDD" id="cd03801">
    <property type="entry name" value="GT4_PimA-like"/>
    <property type="match status" value="1"/>
</dbReference>
<proteinExistence type="predicted"/>
<dbReference type="Pfam" id="PF13439">
    <property type="entry name" value="Glyco_transf_4"/>
    <property type="match status" value="1"/>
</dbReference>
<dbReference type="OrthoDB" id="132546at2157"/>
<dbReference type="Pfam" id="PF00534">
    <property type="entry name" value="Glycos_transf_1"/>
    <property type="match status" value="1"/>
</dbReference>
<dbReference type="GO" id="GO:0016757">
    <property type="term" value="F:glycosyltransferase activity"/>
    <property type="evidence" value="ECO:0007669"/>
    <property type="project" value="InterPro"/>
</dbReference>
<name>A0A218P481_THECE</name>
<dbReference type="SUPFAM" id="SSF53756">
    <property type="entry name" value="UDP-Glycosyltransferase/glycogen phosphorylase"/>
    <property type="match status" value="1"/>
</dbReference>
<dbReference type="Proteomes" id="UP000197156">
    <property type="component" value="Chromosome"/>
</dbReference>
<dbReference type="GeneID" id="33324952"/>
<dbReference type="AlphaFoldDB" id="A0A218P481"/>
<dbReference type="KEGG" id="tce:A3L02_09265"/>
<evidence type="ECO:0000259" key="1">
    <source>
        <dbReference type="Pfam" id="PF00534"/>
    </source>
</evidence>
<dbReference type="PANTHER" id="PTHR45871:SF1">
    <property type="entry name" value="PHOSPHATIDYLINOSITOL N-ACETYLGLUCOSAMINYLTRANSFERASE SUBUNIT A"/>
    <property type="match status" value="1"/>
</dbReference>
<dbReference type="PANTHER" id="PTHR45871">
    <property type="entry name" value="N-ACETYLGLUCOSAMINYL-PHOSPHATIDYLINOSITOL BIOSYNTHETIC PROTEIN"/>
    <property type="match status" value="1"/>
</dbReference>
<feature type="domain" description="Glycosyltransferase subfamily 4-like N-terminal" evidence="2">
    <location>
        <begin position="17"/>
        <end position="186"/>
    </location>
</feature>
<feature type="domain" description="Glycosyl transferase family 1" evidence="1">
    <location>
        <begin position="195"/>
        <end position="365"/>
    </location>
</feature>
<dbReference type="Gene3D" id="3.40.50.2000">
    <property type="entry name" value="Glycogen Phosphorylase B"/>
    <property type="match status" value="2"/>
</dbReference>
<protein>
    <submittedName>
        <fullName evidence="3">Glycosyl transferase</fullName>
    </submittedName>
</protein>
<dbReference type="InterPro" id="IPR001296">
    <property type="entry name" value="Glyco_trans_1"/>
</dbReference>
<evidence type="ECO:0000259" key="2">
    <source>
        <dbReference type="Pfam" id="PF13439"/>
    </source>
</evidence>
<gene>
    <name evidence="3" type="ORF">A3L02_09265</name>
</gene>
<evidence type="ECO:0000313" key="4">
    <source>
        <dbReference type="Proteomes" id="UP000197156"/>
    </source>
</evidence>
<dbReference type="RefSeq" id="WP_088863653.1">
    <property type="nucleotide sequence ID" value="NZ_CP014854.1"/>
</dbReference>
<accession>A0A218P481</accession>
<reference evidence="3 4" key="1">
    <citation type="submission" date="2016-03" db="EMBL/GenBank/DDBJ databases">
        <title>Complete genome sequence of Thermococcus celer.</title>
        <authorList>
            <person name="Oger P.M."/>
        </authorList>
    </citation>
    <scope>NUCLEOTIDE SEQUENCE [LARGE SCALE GENOMIC DNA]</scope>
    <source>
        <strain evidence="3 4">Vu 13</strain>
    </source>
</reference>
<organism evidence="3 4">
    <name type="scientific">Thermococcus celer Vu 13 = JCM 8558</name>
    <dbReference type="NCBI Taxonomy" id="1293037"/>
    <lineage>
        <taxon>Archaea</taxon>
        <taxon>Methanobacteriati</taxon>
        <taxon>Methanobacteriota</taxon>
        <taxon>Thermococci</taxon>
        <taxon>Thermococcales</taxon>
        <taxon>Thermococcaceae</taxon>
        <taxon>Thermococcus</taxon>
    </lineage>
</organism>
<dbReference type="EMBL" id="CP014854">
    <property type="protein sequence ID" value="ASI99737.1"/>
    <property type="molecule type" value="Genomic_DNA"/>
</dbReference>